<proteinExistence type="inferred from homology"/>
<dbReference type="AlphaFoldDB" id="A0A412ZET1"/>
<feature type="transmembrane region" description="Helical" evidence="3">
    <location>
        <begin position="65"/>
        <end position="84"/>
    </location>
</feature>
<evidence type="ECO:0000313" key="5">
    <source>
        <dbReference type="Proteomes" id="UP000284543"/>
    </source>
</evidence>
<dbReference type="Proteomes" id="UP000284543">
    <property type="component" value="Unassembled WGS sequence"/>
</dbReference>
<sequence length="106" mass="11390">MGLVTGGIFIVLGVFVLCVATFGIFRFEYALNRIHVAAKCDTLGSMLILAGLIISNGWNMESAKIGLILLFIWIGNPAASHMVARAEARSNPNLKEECGVSEYEGS</sequence>
<name>A0A412ZET1_9FIRM</name>
<evidence type="ECO:0000256" key="2">
    <source>
        <dbReference type="ARBA" id="ARBA00008404"/>
    </source>
</evidence>
<feature type="transmembrane region" description="Helical" evidence="3">
    <location>
        <begin position="37"/>
        <end position="59"/>
    </location>
</feature>
<evidence type="ECO:0000313" key="4">
    <source>
        <dbReference type="EMBL" id="RGV78692.1"/>
    </source>
</evidence>
<feature type="transmembrane region" description="Helical" evidence="3">
    <location>
        <begin position="6"/>
        <end position="25"/>
    </location>
</feature>
<dbReference type="RefSeq" id="WP_118017417.1">
    <property type="nucleotide sequence ID" value="NZ_CAUHGS010000001.1"/>
</dbReference>
<dbReference type="EMBL" id="QRZM01000001">
    <property type="protein sequence ID" value="RGV78692.1"/>
    <property type="molecule type" value="Genomic_DNA"/>
</dbReference>
<keyword evidence="3" id="KW-0812">Transmembrane</keyword>
<protein>
    <submittedName>
        <fullName evidence="4">Sodium:proton antiporter</fullName>
    </submittedName>
</protein>
<keyword evidence="3" id="KW-1133">Transmembrane helix</keyword>
<comment type="subcellular location">
    <subcellularLocation>
        <location evidence="1">Membrane</location>
        <topology evidence="1">Multi-pass membrane protein</topology>
    </subcellularLocation>
</comment>
<organism evidence="4 5">
    <name type="scientific">Enterocloster bolteae</name>
    <dbReference type="NCBI Taxonomy" id="208479"/>
    <lineage>
        <taxon>Bacteria</taxon>
        <taxon>Bacillati</taxon>
        <taxon>Bacillota</taxon>
        <taxon>Clostridia</taxon>
        <taxon>Lachnospirales</taxon>
        <taxon>Lachnospiraceae</taxon>
        <taxon>Enterocloster</taxon>
    </lineage>
</organism>
<evidence type="ECO:0000256" key="1">
    <source>
        <dbReference type="ARBA" id="ARBA00004141"/>
    </source>
</evidence>
<evidence type="ECO:0000256" key="3">
    <source>
        <dbReference type="SAM" id="Phobius"/>
    </source>
</evidence>
<accession>A0A412ZET1</accession>
<reference evidence="4 5" key="1">
    <citation type="submission" date="2018-08" db="EMBL/GenBank/DDBJ databases">
        <title>A genome reference for cultivated species of the human gut microbiota.</title>
        <authorList>
            <person name="Zou Y."/>
            <person name="Xue W."/>
            <person name="Luo G."/>
        </authorList>
    </citation>
    <scope>NUCLEOTIDE SEQUENCE [LARGE SCALE GENOMIC DNA]</scope>
    <source>
        <strain evidence="4 5">AF14-18</strain>
    </source>
</reference>
<dbReference type="PANTHER" id="PTHR34703">
    <property type="entry name" value="ANTIPORTER SUBUNIT MNHG2-RELATED"/>
    <property type="match status" value="1"/>
</dbReference>
<dbReference type="GO" id="GO:0015385">
    <property type="term" value="F:sodium:proton antiporter activity"/>
    <property type="evidence" value="ECO:0007669"/>
    <property type="project" value="TreeGrafter"/>
</dbReference>
<comment type="caution">
    <text evidence="4">The sequence shown here is derived from an EMBL/GenBank/DDBJ whole genome shotgun (WGS) entry which is preliminary data.</text>
</comment>
<comment type="similarity">
    <text evidence="2">Belongs to the CPA3 antiporters (TC 2.A.63) subunit G family.</text>
</comment>
<dbReference type="InterPro" id="IPR005133">
    <property type="entry name" value="PhaG_MnhG_YufB"/>
</dbReference>
<dbReference type="PANTHER" id="PTHR34703:SF1">
    <property type="entry name" value="ANTIPORTER SUBUNIT MNHG2-RELATED"/>
    <property type="match status" value="1"/>
</dbReference>
<dbReference type="Pfam" id="PF03334">
    <property type="entry name" value="PhaG_MnhG_YufB"/>
    <property type="match status" value="1"/>
</dbReference>
<gene>
    <name evidence="4" type="ORF">DWW02_02870</name>
</gene>
<keyword evidence="3" id="KW-0472">Membrane</keyword>